<dbReference type="InterPro" id="IPR002586">
    <property type="entry name" value="CobQ/CobB/MinD/ParA_Nub-bd_dom"/>
</dbReference>
<keyword evidence="2" id="KW-0067">ATP-binding</keyword>
<dbReference type="InterPro" id="IPR050625">
    <property type="entry name" value="ParA/MinD_ATPase"/>
</dbReference>
<name>A0A1W1XQJ5_9NEIS</name>
<dbReference type="GO" id="GO:0005829">
    <property type="term" value="C:cytosol"/>
    <property type="evidence" value="ECO:0007669"/>
    <property type="project" value="TreeGrafter"/>
</dbReference>
<dbReference type="PANTHER" id="PTHR43384:SF4">
    <property type="entry name" value="CELLULOSE BIOSYNTHESIS PROTEIN BCSQ-RELATED"/>
    <property type="match status" value="1"/>
</dbReference>
<proteinExistence type="predicted"/>
<dbReference type="Gene3D" id="3.40.50.300">
    <property type="entry name" value="P-loop containing nucleotide triphosphate hydrolases"/>
    <property type="match status" value="1"/>
</dbReference>
<sequence>MAKPWADQAAGLRAMVAPGTCRSVSLCGGRGGIGTTTIAIHLAAALAERQREVILLDEYNGLTNAAHRLRLTQRYDFEAAVRREASLADTLIQAPGGFGILPVSARPQTLSALNERELAWLGSEFESITGDADFLLLDTRPATGPGVPSLSLAADDVVVIVSERAESLTDAYATIKLLYTEYARREFRILVNRVASLTEANFLYQRIKRVAQDYLGSAVKLRLIGFVPEDELLKRATRLGKTVLEAFPEAESGHAFRQLADAMLRWRQPAGGADTPADFVYRLVESSRILTDRLHH</sequence>
<keyword evidence="4" id="KW-0282">Flagellum</keyword>
<dbReference type="STRING" id="1121001.SAMN02745857_02403"/>
<keyword evidence="1" id="KW-0547">Nucleotide-binding</keyword>
<protein>
    <submittedName>
        <fullName evidence="4">Flagellar biosynthesis protein FlhG</fullName>
    </submittedName>
</protein>
<dbReference type="SUPFAM" id="SSF52540">
    <property type="entry name" value="P-loop containing nucleoside triphosphate hydrolases"/>
    <property type="match status" value="1"/>
</dbReference>
<feature type="domain" description="CobQ/CobB/MinD/ParA nucleotide binding" evidence="3">
    <location>
        <begin position="25"/>
        <end position="242"/>
    </location>
</feature>
<evidence type="ECO:0000259" key="3">
    <source>
        <dbReference type="Pfam" id="PF01656"/>
    </source>
</evidence>
<keyword evidence="4" id="KW-0966">Cell projection</keyword>
<dbReference type="RefSeq" id="WP_139798803.1">
    <property type="nucleotide sequence ID" value="NZ_FWXD01000013.1"/>
</dbReference>
<organism evidence="4 5">
    <name type="scientific">Andreprevotia lacus DSM 23236</name>
    <dbReference type="NCBI Taxonomy" id="1121001"/>
    <lineage>
        <taxon>Bacteria</taxon>
        <taxon>Pseudomonadati</taxon>
        <taxon>Pseudomonadota</taxon>
        <taxon>Betaproteobacteria</taxon>
        <taxon>Neisseriales</taxon>
        <taxon>Chitinibacteraceae</taxon>
        <taxon>Andreprevotia</taxon>
    </lineage>
</organism>
<keyword evidence="5" id="KW-1185">Reference proteome</keyword>
<dbReference type="Pfam" id="PF01656">
    <property type="entry name" value="CbiA"/>
    <property type="match status" value="1"/>
</dbReference>
<evidence type="ECO:0000256" key="1">
    <source>
        <dbReference type="ARBA" id="ARBA00022741"/>
    </source>
</evidence>
<dbReference type="GO" id="GO:0005524">
    <property type="term" value="F:ATP binding"/>
    <property type="evidence" value="ECO:0007669"/>
    <property type="project" value="UniProtKB-KW"/>
</dbReference>
<dbReference type="GO" id="GO:0016887">
    <property type="term" value="F:ATP hydrolysis activity"/>
    <property type="evidence" value="ECO:0007669"/>
    <property type="project" value="TreeGrafter"/>
</dbReference>
<dbReference type="GO" id="GO:0009898">
    <property type="term" value="C:cytoplasmic side of plasma membrane"/>
    <property type="evidence" value="ECO:0007669"/>
    <property type="project" value="TreeGrafter"/>
</dbReference>
<gene>
    <name evidence="4" type="ORF">SAMN02745857_02403</name>
</gene>
<evidence type="ECO:0000313" key="4">
    <source>
        <dbReference type="EMBL" id="SMC26176.1"/>
    </source>
</evidence>
<dbReference type="PANTHER" id="PTHR43384">
    <property type="entry name" value="SEPTUM SITE-DETERMINING PROTEIN MIND HOMOLOG, CHLOROPLASTIC-RELATED"/>
    <property type="match status" value="1"/>
</dbReference>
<accession>A0A1W1XQJ5</accession>
<dbReference type="EMBL" id="FWXD01000013">
    <property type="protein sequence ID" value="SMC26176.1"/>
    <property type="molecule type" value="Genomic_DNA"/>
</dbReference>
<evidence type="ECO:0000256" key="2">
    <source>
        <dbReference type="ARBA" id="ARBA00022840"/>
    </source>
</evidence>
<dbReference type="OrthoDB" id="5296586at2"/>
<evidence type="ECO:0000313" key="5">
    <source>
        <dbReference type="Proteomes" id="UP000192761"/>
    </source>
</evidence>
<reference evidence="4 5" key="1">
    <citation type="submission" date="2017-04" db="EMBL/GenBank/DDBJ databases">
        <authorList>
            <person name="Afonso C.L."/>
            <person name="Miller P.J."/>
            <person name="Scott M.A."/>
            <person name="Spackman E."/>
            <person name="Goraichik I."/>
            <person name="Dimitrov K.M."/>
            <person name="Suarez D.L."/>
            <person name="Swayne D.E."/>
        </authorList>
    </citation>
    <scope>NUCLEOTIDE SEQUENCE [LARGE SCALE GENOMIC DNA]</scope>
    <source>
        <strain evidence="4 5">DSM 23236</strain>
    </source>
</reference>
<dbReference type="AlphaFoldDB" id="A0A1W1XQJ5"/>
<keyword evidence="4" id="KW-0969">Cilium</keyword>
<dbReference type="Proteomes" id="UP000192761">
    <property type="component" value="Unassembled WGS sequence"/>
</dbReference>
<dbReference type="InterPro" id="IPR027417">
    <property type="entry name" value="P-loop_NTPase"/>
</dbReference>
<dbReference type="GO" id="GO:0051782">
    <property type="term" value="P:negative regulation of cell division"/>
    <property type="evidence" value="ECO:0007669"/>
    <property type="project" value="TreeGrafter"/>
</dbReference>